<dbReference type="Gene3D" id="3.30.70.270">
    <property type="match status" value="1"/>
</dbReference>
<name>A0A371IF80_MUCPR</name>
<comment type="caution">
    <text evidence="1">The sequence shown here is derived from an EMBL/GenBank/DDBJ whole genome shotgun (WGS) entry which is preliminary data.</text>
</comment>
<dbReference type="SUPFAM" id="SSF56672">
    <property type="entry name" value="DNA/RNA polymerases"/>
    <property type="match status" value="1"/>
</dbReference>
<dbReference type="InterPro" id="IPR050951">
    <property type="entry name" value="Retrovirus_Pol_polyprotein"/>
</dbReference>
<dbReference type="OrthoDB" id="2020560at2759"/>
<keyword evidence="2" id="KW-1185">Reference proteome</keyword>
<gene>
    <name evidence="1" type="ORF">CR513_01360</name>
</gene>
<dbReference type="InterPro" id="IPR043128">
    <property type="entry name" value="Rev_trsase/Diguanyl_cyclase"/>
</dbReference>
<dbReference type="AlphaFoldDB" id="A0A371IF80"/>
<reference evidence="1" key="1">
    <citation type="submission" date="2018-05" db="EMBL/GenBank/DDBJ databases">
        <title>Draft genome of Mucuna pruriens seed.</title>
        <authorList>
            <person name="Nnadi N.E."/>
            <person name="Vos R."/>
            <person name="Hasami M.H."/>
            <person name="Devisetty U.K."/>
            <person name="Aguiy J.C."/>
        </authorList>
    </citation>
    <scope>NUCLEOTIDE SEQUENCE [LARGE SCALE GENOMIC DNA]</scope>
    <source>
        <strain evidence="1">JCA_2017</strain>
    </source>
</reference>
<dbReference type="PANTHER" id="PTHR37984:SF5">
    <property type="entry name" value="PROTEIN NYNRIN-LIKE"/>
    <property type="match status" value="1"/>
</dbReference>
<evidence type="ECO:0000313" key="2">
    <source>
        <dbReference type="Proteomes" id="UP000257109"/>
    </source>
</evidence>
<proteinExistence type="predicted"/>
<dbReference type="InterPro" id="IPR043502">
    <property type="entry name" value="DNA/RNA_pol_sf"/>
</dbReference>
<evidence type="ECO:0000313" key="1">
    <source>
        <dbReference type="EMBL" id="RDY13680.1"/>
    </source>
</evidence>
<organism evidence="1 2">
    <name type="scientific">Mucuna pruriens</name>
    <name type="common">Velvet bean</name>
    <name type="synonym">Dolichos pruriens</name>
    <dbReference type="NCBI Taxonomy" id="157652"/>
    <lineage>
        <taxon>Eukaryota</taxon>
        <taxon>Viridiplantae</taxon>
        <taxon>Streptophyta</taxon>
        <taxon>Embryophyta</taxon>
        <taxon>Tracheophyta</taxon>
        <taxon>Spermatophyta</taxon>
        <taxon>Magnoliopsida</taxon>
        <taxon>eudicotyledons</taxon>
        <taxon>Gunneridae</taxon>
        <taxon>Pentapetalae</taxon>
        <taxon>rosids</taxon>
        <taxon>fabids</taxon>
        <taxon>Fabales</taxon>
        <taxon>Fabaceae</taxon>
        <taxon>Papilionoideae</taxon>
        <taxon>50 kb inversion clade</taxon>
        <taxon>NPAAA clade</taxon>
        <taxon>indigoferoid/millettioid clade</taxon>
        <taxon>Phaseoleae</taxon>
        <taxon>Mucuna</taxon>
    </lineage>
</organism>
<feature type="non-terminal residue" evidence="1">
    <location>
        <position position="1"/>
    </location>
</feature>
<protein>
    <submittedName>
        <fullName evidence="1">Uncharacterized protein</fullName>
    </submittedName>
</protein>
<dbReference type="PANTHER" id="PTHR37984">
    <property type="entry name" value="PROTEIN CBG26694"/>
    <property type="match status" value="1"/>
</dbReference>
<accession>A0A371IF80</accession>
<dbReference type="EMBL" id="QJKJ01000228">
    <property type="protein sequence ID" value="RDY13680.1"/>
    <property type="molecule type" value="Genomic_DNA"/>
</dbReference>
<sequence>MTITMDKIVVVQPKKTKEHKRKYPPERSVKMNKFIPPGQSSLTTQLSSNHDLRSLDQPSVIEALCTTKMMESVLEILRKETLYANLKKCTFSTYEVVFLGYVVDSHGVKVDKEKVKVIQEWPTLKNVSKSHGHIPHKGFKEVKSPTLEGSMTKGRLKKLKGEVQQEFPFLKGQGRDSLWTRFAH</sequence>
<dbReference type="Proteomes" id="UP000257109">
    <property type="component" value="Unassembled WGS sequence"/>
</dbReference>